<dbReference type="OrthoDB" id="77878at2759"/>
<sequence length="440" mass="49229">MGRVYWGRKEEERKVEGIVVVFAWLSSQEKNLKPYVELYASLGWNSIICHSDFLHLFFPEKATSLAVDVLDELVKEVEIRPLPIVFAAFSGGPKGCMYKVLQIIEGNCEAQIDLEKYKLLKDCVSGHIYDSSPVDFTSDLGTKFVLHPTVLKMSEPPRLLSWLARGFASGLDALFLTRFEAQRAEYWQTLYSSVNMGPFLIFCSEDDDIAPYQVICNFAQRLQDLGGDVKLVKWNSSPHVGHYKHYPVDYKAAVIQLLEKAPLVYARRMQALNRERMGGACNKISESVCHLRQAAKSSNQSLRRVAVGPSDHFFLPSSLEYHESKDVGSMQAEQKERLIHLQNSPSPSISAHSVLGKILFDACVPKNIEDWDINPAHSLKGEMLGLGYFAACSERYFLYLVAIFGIECTDVCGGTLSGQQACVNPALIRMALTYNPGPLA</sequence>
<organism evidence="1 2">
    <name type="scientific">Cinnamomum micranthum f. kanehirae</name>
    <dbReference type="NCBI Taxonomy" id="337451"/>
    <lineage>
        <taxon>Eukaryota</taxon>
        <taxon>Viridiplantae</taxon>
        <taxon>Streptophyta</taxon>
        <taxon>Embryophyta</taxon>
        <taxon>Tracheophyta</taxon>
        <taxon>Spermatophyta</taxon>
        <taxon>Magnoliopsida</taxon>
        <taxon>Magnoliidae</taxon>
        <taxon>Laurales</taxon>
        <taxon>Lauraceae</taxon>
        <taxon>Cinnamomum</taxon>
    </lineage>
</organism>
<dbReference type="Pfam" id="PF05705">
    <property type="entry name" value="DUF829"/>
    <property type="match status" value="2"/>
</dbReference>
<dbReference type="SUPFAM" id="SSF53474">
    <property type="entry name" value="alpha/beta-Hydrolases"/>
    <property type="match status" value="1"/>
</dbReference>
<dbReference type="AlphaFoldDB" id="A0A3S3NQV1"/>
<name>A0A3S3NQV1_9MAGN</name>
<dbReference type="InterPro" id="IPR029058">
    <property type="entry name" value="AB_hydrolase_fold"/>
</dbReference>
<keyword evidence="2" id="KW-1185">Reference proteome</keyword>
<comment type="caution">
    <text evidence="1">The sequence shown here is derived from an EMBL/GenBank/DDBJ whole genome shotgun (WGS) entry which is preliminary data.</text>
</comment>
<evidence type="ECO:0000313" key="1">
    <source>
        <dbReference type="EMBL" id="RWR92536.1"/>
    </source>
</evidence>
<dbReference type="InterPro" id="IPR008547">
    <property type="entry name" value="DUF829_TMEM53"/>
</dbReference>
<dbReference type="Proteomes" id="UP000283530">
    <property type="component" value="Unassembled WGS sequence"/>
</dbReference>
<keyword evidence="1" id="KW-0812">Transmembrane</keyword>
<evidence type="ECO:0000313" key="2">
    <source>
        <dbReference type="Proteomes" id="UP000283530"/>
    </source>
</evidence>
<reference evidence="1 2" key="1">
    <citation type="journal article" date="2019" name="Nat. Plants">
        <title>Stout camphor tree genome fills gaps in understanding of flowering plant genome evolution.</title>
        <authorList>
            <person name="Chaw S.M."/>
            <person name="Liu Y.C."/>
            <person name="Wu Y.W."/>
            <person name="Wang H.Y."/>
            <person name="Lin C.I."/>
            <person name="Wu C.S."/>
            <person name="Ke H.M."/>
            <person name="Chang L.Y."/>
            <person name="Hsu C.Y."/>
            <person name="Yang H.T."/>
            <person name="Sudianto E."/>
            <person name="Hsu M.H."/>
            <person name="Wu K.P."/>
            <person name="Wang L.N."/>
            <person name="Leebens-Mack J.H."/>
            <person name="Tsai I.J."/>
        </authorList>
    </citation>
    <scope>NUCLEOTIDE SEQUENCE [LARGE SCALE GENOMIC DNA]</scope>
    <source>
        <strain evidence="2">cv. Chaw 1501</strain>
        <tissue evidence="1">Young leaves</tissue>
    </source>
</reference>
<protein>
    <submittedName>
        <fullName evidence="1">Transmembrane protein 53-like protein isoform X1</fullName>
    </submittedName>
</protein>
<proteinExistence type="predicted"/>
<gene>
    <name evidence="1" type="ORF">CKAN_02175000</name>
</gene>
<dbReference type="Gene3D" id="3.40.50.1820">
    <property type="entry name" value="alpha/beta hydrolase"/>
    <property type="match status" value="1"/>
</dbReference>
<keyword evidence="1" id="KW-0472">Membrane</keyword>
<accession>A0A3S3NQV1</accession>
<dbReference type="PANTHER" id="PTHR12265">
    <property type="entry name" value="TRANSMEMBRANE PROTEIN 53"/>
    <property type="match status" value="1"/>
</dbReference>
<dbReference type="EMBL" id="QPKB01000009">
    <property type="protein sequence ID" value="RWR92536.1"/>
    <property type="molecule type" value="Genomic_DNA"/>
</dbReference>
<dbReference type="PANTHER" id="PTHR12265:SF0">
    <property type="entry name" value="EXPRESSED PROTEIN"/>
    <property type="match status" value="1"/>
</dbReference>